<evidence type="ECO:0000256" key="5">
    <source>
        <dbReference type="ARBA" id="ARBA00023136"/>
    </source>
</evidence>
<dbReference type="Gene3D" id="2.170.130.10">
    <property type="entry name" value="TonB-dependent receptor, plug domain"/>
    <property type="match status" value="1"/>
</dbReference>
<proteinExistence type="inferred from homology"/>
<dbReference type="InterPro" id="IPR037066">
    <property type="entry name" value="Plug_dom_sf"/>
</dbReference>
<keyword evidence="6 7" id="KW-0998">Cell outer membrane</keyword>
<dbReference type="NCBIfam" id="TIGR04057">
    <property type="entry name" value="SusC_RagA_signa"/>
    <property type="match status" value="1"/>
</dbReference>
<sequence length="1093" mass="121953">MEKRILRQFIMLSKYFVFGFVLQLFFTAVLLANTSNAQRASLSEISVSLQVEDLPLKQVFEALEQQSNLKFSYNESFQKVTDEKMSIDIPNGKMTDVLKEISGHTDLKFLRINDNIHVVRKKENEKSLDEIISEKAIVDISGTVTDETGMPIPGVTVRVKGGTRGTVTDIDGNYQINVEQGDVLTYSFVGFVSQEVTVANQSKIDIVLKEDLQALEEVVVVGYGTMKKSDLTGSVVSLDADNLVNIPATNALETLQGRVSGLDITRSSGQAGAGLNFTVRGNRSLNASNAPLILVDGIQYGSYIDINPNDIKSVEVLKDASSTAIYGSRGANGVIIITTKDGAKGKTKVELNNYYGVNALTDYRKFANTEQYVEMTREAFEAAGEWSGPEDDETIFGSNYANIQQGIDTDWPALMLHDGKIQSHHLAISGGNEKSSFRLSSEYFKETGLVKNDQLKRFVQRINFDHKILDNLKVGAALNFNVSDRDTRNTSFWNLIKLLPTGQPYNEDGTLKEMPFPGNLNLNPLFDEQKENYYNNTKSNRVFLVGNVDWKIIDNLNLRSNIGMDIQNSQQGVFEGSKSTWSINNNGFSKSSLANTLNRNLTWENVLNYKLGLGDHSLDMMVGNSILNYRTTNLSGEGRNQAFESSLFYNLNTNTDNIRTFSNLTESQLASFFGRVNYKFLEKYLLTASLRADGSSVLADGKKWAYFPSVALAWRLKEEPFMQNVSWLSDLKTRVSYGVSGNSAIAPYQTQGGVSKLNFAFNENPAFGYMPTMIPNKDLGWETTATKNLGLDFGFLNDRIYGSVDVYQTETSDLLMQSILPALTGYNSIIANIGKTETKGIDLQITTRNINTNDFSWSTSMNFSSVKEKILELSAGGDDVSNAWFVGEPLNVFYDYEKVGIWQSDEADVAETFDKQPGEIKVKDQNNDGNISAADDRVILGQASPKWTAGMTNNFSYKNFSMSVLVYARVGQMIDHEFRKMYYTGGIQNTPYVDYWTPENPTNAYPRPVLGNDQYISTLGYIDGSFLKIKEVRLAYNLPKVATDFLHTDRVSVYTTAKNFFTFSKLKDYDPERGGSATFPLTKQLVFGLNIQF</sequence>
<evidence type="ECO:0000259" key="8">
    <source>
        <dbReference type="Pfam" id="PF07715"/>
    </source>
</evidence>
<feature type="domain" description="TonB-dependent receptor plug" evidence="8">
    <location>
        <begin position="228"/>
        <end position="334"/>
    </location>
</feature>
<evidence type="ECO:0000256" key="2">
    <source>
        <dbReference type="ARBA" id="ARBA00022448"/>
    </source>
</evidence>
<dbReference type="Pfam" id="PF13715">
    <property type="entry name" value="CarbopepD_reg_2"/>
    <property type="match status" value="1"/>
</dbReference>
<dbReference type="RefSeq" id="WP_290247305.1">
    <property type="nucleotide sequence ID" value="NZ_JAUFQT010000001.1"/>
</dbReference>
<evidence type="ECO:0000313" key="10">
    <source>
        <dbReference type="Proteomes" id="UP001589654"/>
    </source>
</evidence>
<keyword evidence="5 7" id="KW-0472">Membrane</keyword>
<dbReference type="PROSITE" id="PS52016">
    <property type="entry name" value="TONB_DEPENDENT_REC_3"/>
    <property type="match status" value="1"/>
</dbReference>
<dbReference type="EMBL" id="JBHMEW010000046">
    <property type="protein sequence ID" value="MFB9211278.1"/>
    <property type="molecule type" value="Genomic_DNA"/>
</dbReference>
<keyword evidence="2 7" id="KW-0813">Transport</keyword>
<dbReference type="Pfam" id="PF07715">
    <property type="entry name" value="Plug"/>
    <property type="match status" value="1"/>
</dbReference>
<comment type="caution">
    <text evidence="9">The sequence shown here is derived from an EMBL/GenBank/DDBJ whole genome shotgun (WGS) entry which is preliminary data.</text>
</comment>
<protein>
    <submittedName>
        <fullName evidence="9">SusC/RagA family TonB-linked outer membrane protein</fullName>
    </submittedName>
</protein>
<evidence type="ECO:0000256" key="3">
    <source>
        <dbReference type="ARBA" id="ARBA00022452"/>
    </source>
</evidence>
<evidence type="ECO:0000313" key="9">
    <source>
        <dbReference type="EMBL" id="MFB9211278.1"/>
    </source>
</evidence>
<evidence type="ECO:0000256" key="4">
    <source>
        <dbReference type="ARBA" id="ARBA00022692"/>
    </source>
</evidence>
<dbReference type="InterPro" id="IPR023996">
    <property type="entry name" value="TonB-dep_OMP_SusC/RagA"/>
</dbReference>
<dbReference type="Proteomes" id="UP001589654">
    <property type="component" value="Unassembled WGS sequence"/>
</dbReference>
<evidence type="ECO:0000256" key="7">
    <source>
        <dbReference type="PROSITE-ProRule" id="PRU01360"/>
    </source>
</evidence>
<keyword evidence="4 7" id="KW-0812">Transmembrane</keyword>
<evidence type="ECO:0000256" key="1">
    <source>
        <dbReference type="ARBA" id="ARBA00004571"/>
    </source>
</evidence>
<comment type="similarity">
    <text evidence="7">Belongs to the TonB-dependent receptor family.</text>
</comment>
<accession>A0ABV5J4P6</accession>
<dbReference type="InterPro" id="IPR039426">
    <property type="entry name" value="TonB-dep_rcpt-like"/>
</dbReference>
<dbReference type="InterPro" id="IPR008969">
    <property type="entry name" value="CarboxyPept-like_regulatory"/>
</dbReference>
<dbReference type="SUPFAM" id="SSF56935">
    <property type="entry name" value="Porins"/>
    <property type="match status" value="1"/>
</dbReference>
<keyword evidence="10" id="KW-1185">Reference proteome</keyword>
<name>A0ABV5J4P6_9BACT</name>
<organism evidence="9 10">
    <name type="scientific">Echinicola jeungdonensis</name>
    <dbReference type="NCBI Taxonomy" id="709343"/>
    <lineage>
        <taxon>Bacteria</taxon>
        <taxon>Pseudomonadati</taxon>
        <taxon>Bacteroidota</taxon>
        <taxon>Cytophagia</taxon>
        <taxon>Cytophagales</taxon>
        <taxon>Cyclobacteriaceae</taxon>
        <taxon>Echinicola</taxon>
    </lineage>
</organism>
<dbReference type="Gene3D" id="2.60.40.1120">
    <property type="entry name" value="Carboxypeptidase-like, regulatory domain"/>
    <property type="match status" value="1"/>
</dbReference>
<dbReference type="InterPro" id="IPR012910">
    <property type="entry name" value="Plug_dom"/>
</dbReference>
<dbReference type="InterPro" id="IPR023997">
    <property type="entry name" value="TonB-dep_OMP_SusC/RagA_CS"/>
</dbReference>
<dbReference type="SUPFAM" id="SSF49464">
    <property type="entry name" value="Carboxypeptidase regulatory domain-like"/>
    <property type="match status" value="1"/>
</dbReference>
<keyword evidence="3 7" id="KW-1134">Transmembrane beta strand</keyword>
<comment type="subcellular location">
    <subcellularLocation>
        <location evidence="1 7">Cell outer membrane</location>
        <topology evidence="1 7">Multi-pass membrane protein</topology>
    </subcellularLocation>
</comment>
<dbReference type="NCBIfam" id="TIGR04056">
    <property type="entry name" value="OMP_RagA_SusC"/>
    <property type="match status" value="1"/>
</dbReference>
<dbReference type="Gene3D" id="2.40.170.20">
    <property type="entry name" value="TonB-dependent receptor, beta-barrel domain"/>
    <property type="match status" value="1"/>
</dbReference>
<reference evidence="9 10" key="1">
    <citation type="submission" date="2024-09" db="EMBL/GenBank/DDBJ databases">
        <authorList>
            <person name="Sun Q."/>
            <person name="Mori K."/>
        </authorList>
    </citation>
    <scope>NUCLEOTIDE SEQUENCE [LARGE SCALE GENOMIC DNA]</scope>
    <source>
        <strain evidence="9 10">CECT 7682</strain>
    </source>
</reference>
<gene>
    <name evidence="9" type="ORF">ACFFUR_05625</name>
</gene>
<evidence type="ECO:0000256" key="6">
    <source>
        <dbReference type="ARBA" id="ARBA00023237"/>
    </source>
</evidence>
<dbReference type="InterPro" id="IPR036942">
    <property type="entry name" value="Beta-barrel_TonB_sf"/>
</dbReference>